<keyword evidence="3" id="KW-1185">Reference proteome</keyword>
<dbReference type="InterPro" id="IPR045584">
    <property type="entry name" value="Pilin-like"/>
</dbReference>
<dbReference type="Pfam" id="PF07963">
    <property type="entry name" value="N_methyl"/>
    <property type="match status" value="1"/>
</dbReference>
<dbReference type="NCBIfam" id="TIGR02532">
    <property type="entry name" value="IV_pilin_GFxxxE"/>
    <property type="match status" value="1"/>
</dbReference>
<keyword evidence="1" id="KW-0812">Transmembrane</keyword>
<protein>
    <submittedName>
        <fullName evidence="2">Prepilin-type N-terminal cleavage/methylation domain-containing protein</fullName>
    </submittedName>
</protein>
<evidence type="ECO:0000313" key="2">
    <source>
        <dbReference type="EMBL" id="MBN0989055.1"/>
    </source>
</evidence>
<name>A0ABS2WBS6_9GAMM</name>
<dbReference type="InterPro" id="IPR012902">
    <property type="entry name" value="N_methyl_site"/>
</dbReference>
<keyword evidence="1" id="KW-1133">Transmembrane helix</keyword>
<accession>A0ABS2WBS6</accession>
<organism evidence="2 3">
    <name type="scientific">Amphritea pacifica</name>
    <dbReference type="NCBI Taxonomy" id="2811233"/>
    <lineage>
        <taxon>Bacteria</taxon>
        <taxon>Pseudomonadati</taxon>
        <taxon>Pseudomonadota</taxon>
        <taxon>Gammaproteobacteria</taxon>
        <taxon>Oceanospirillales</taxon>
        <taxon>Oceanospirillaceae</taxon>
        <taxon>Amphritea</taxon>
    </lineage>
</organism>
<evidence type="ECO:0000256" key="1">
    <source>
        <dbReference type="SAM" id="Phobius"/>
    </source>
</evidence>
<gene>
    <name evidence="2" type="ORF">JW498_16940</name>
</gene>
<dbReference type="Proteomes" id="UP000760472">
    <property type="component" value="Unassembled WGS sequence"/>
</dbReference>
<keyword evidence="1" id="KW-0472">Membrane</keyword>
<dbReference type="SUPFAM" id="SSF54523">
    <property type="entry name" value="Pili subunits"/>
    <property type="match status" value="1"/>
</dbReference>
<feature type="transmembrane region" description="Helical" evidence="1">
    <location>
        <begin position="12"/>
        <end position="33"/>
    </location>
</feature>
<reference evidence="2 3" key="1">
    <citation type="submission" date="2021-02" db="EMBL/GenBank/DDBJ databases">
        <title>A novel species of genus Amphritea isolated from a fishpond in China.</title>
        <authorList>
            <person name="Lu H."/>
        </authorList>
    </citation>
    <scope>NUCLEOTIDE SEQUENCE [LARGE SCALE GENOMIC DNA]</scope>
    <source>
        <strain evidence="2 3">RP18W</strain>
    </source>
</reference>
<comment type="caution">
    <text evidence="2">The sequence shown here is derived from an EMBL/GenBank/DDBJ whole genome shotgun (WGS) entry which is preliminary data.</text>
</comment>
<sequence>MKLQSDNQGFSLIELMITVAIIGLLAAVAYPSYMQHIRDSWRESARLCLLDMTQQLERQYAADLTYSGWGDADGDGRDDLLTSGCASDGDMATRYRFQGDVTLFSLQAVPLGAQAGDQCGQLGIDRQGKKTATGKAGVQQCW</sequence>
<dbReference type="RefSeq" id="WP_205214135.1">
    <property type="nucleotide sequence ID" value="NZ_JAFFZP010000032.1"/>
</dbReference>
<dbReference type="Pfam" id="PF16732">
    <property type="entry name" value="ComP_DUS"/>
    <property type="match status" value="1"/>
</dbReference>
<dbReference type="InterPro" id="IPR031982">
    <property type="entry name" value="PilE-like"/>
</dbReference>
<dbReference type="Gene3D" id="3.30.700.10">
    <property type="entry name" value="Glycoprotein, Type 4 Pilin"/>
    <property type="match status" value="1"/>
</dbReference>
<dbReference type="PROSITE" id="PS00409">
    <property type="entry name" value="PROKAR_NTER_METHYL"/>
    <property type="match status" value="1"/>
</dbReference>
<dbReference type="EMBL" id="JAFFZP010000032">
    <property type="protein sequence ID" value="MBN0989055.1"/>
    <property type="molecule type" value="Genomic_DNA"/>
</dbReference>
<proteinExistence type="predicted"/>
<evidence type="ECO:0000313" key="3">
    <source>
        <dbReference type="Proteomes" id="UP000760472"/>
    </source>
</evidence>